<evidence type="ECO:0000256" key="1">
    <source>
        <dbReference type="SAM" id="Phobius"/>
    </source>
</evidence>
<feature type="transmembrane region" description="Helical" evidence="1">
    <location>
        <begin position="21"/>
        <end position="39"/>
    </location>
</feature>
<dbReference type="InterPro" id="IPR025517">
    <property type="entry name" value="DUF4405"/>
</dbReference>
<proteinExistence type="predicted"/>
<dbReference type="SUPFAM" id="SSF81342">
    <property type="entry name" value="Transmembrane di-heme cytochromes"/>
    <property type="match status" value="1"/>
</dbReference>
<feature type="transmembrane region" description="Helical" evidence="1">
    <location>
        <begin position="45"/>
        <end position="65"/>
    </location>
</feature>
<evidence type="ECO:0000313" key="3">
    <source>
        <dbReference type="EMBL" id="MCK8486575.1"/>
    </source>
</evidence>
<dbReference type="GO" id="GO:0016020">
    <property type="term" value="C:membrane"/>
    <property type="evidence" value="ECO:0007669"/>
    <property type="project" value="InterPro"/>
</dbReference>
<gene>
    <name evidence="3" type="ORF">M0651_05225</name>
</gene>
<dbReference type="RefSeq" id="WP_248550786.1">
    <property type="nucleotide sequence ID" value="NZ_JALPRK010000003.1"/>
</dbReference>
<dbReference type="AlphaFoldDB" id="A0A9X2BQU1"/>
<keyword evidence="4" id="KW-1185">Reference proteome</keyword>
<evidence type="ECO:0000313" key="4">
    <source>
        <dbReference type="Proteomes" id="UP001139534"/>
    </source>
</evidence>
<organism evidence="3 4">
    <name type="scientific">Paenibacillus mellifer</name>
    <dbReference type="NCBI Taxonomy" id="2937794"/>
    <lineage>
        <taxon>Bacteria</taxon>
        <taxon>Bacillati</taxon>
        <taxon>Bacillota</taxon>
        <taxon>Bacilli</taxon>
        <taxon>Bacillales</taxon>
        <taxon>Paenibacillaceae</taxon>
        <taxon>Paenibacillus</taxon>
    </lineage>
</organism>
<dbReference type="Proteomes" id="UP001139534">
    <property type="component" value="Unassembled WGS sequence"/>
</dbReference>
<evidence type="ECO:0000259" key="2">
    <source>
        <dbReference type="Pfam" id="PF14358"/>
    </source>
</evidence>
<accession>A0A9X2BQU1</accession>
<comment type="caution">
    <text evidence="3">The sequence shown here is derived from an EMBL/GenBank/DDBJ whole genome shotgun (WGS) entry which is preliminary data.</text>
</comment>
<dbReference type="InterPro" id="IPR016174">
    <property type="entry name" value="Di-haem_cyt_TM"/>
</dbReference>
<keyword evidence="1" id="KW-1133">Transmembrane helix</keyword>
<protein>
    <submittedName>
        <fullName evidence="3">DUF4405 domain-containing protein</fullName>
    </submittedName>
</protein>
<reference evidence="3" key="1">
    <citation type="submission" date="2022-04" db="EMBL/GenBank/DDBJ databases">
        <authorList>
            <person name="Seo M.-J."/>
        </authorList>
    </citation>
    <scope>NUCLEOTIDE SEQUENCE</scope>
    <source>
        <strain evidence="3">MBLB2552</strain>
    </source>
</reference>
<dbReference type="EMBL" id="JALPRK010000003">
    <property type="protein sequence ID" value="MCK8486575.1"/>
    <property type="molecule type" value="Genomic_DNA"/>
</dbReference>
<feature type="transmembrane region" description="Helical" evidence="1">
    <location>
        <begin position="128"/>
        <end position="147"/>
    </location>
</feature>
<dbReference type="GO" id="GO:0022904">
    <property type="term" value="P:respiratory electron transport chain"/>
    <property type="evidence" value="ECO:0007669"/>
    <property type="project" value="InterPro"/>
</dbReference>
<keyword evidence="1" id="KW-0812">Transmembrane</keyword>
<sequence>MQERQTPPRDRKNKRIMYVKFGLDLLMALTFVLFFNKQVLGGLPFHEIAGVAMGGAILTHILLNWRWVAKITMKLFDRKLPLKTRFIYVLNLLLLASMGFVIISGIFISRVVFPNIHLGNESWFKMTHMSVSYLVLILVAMHIGLHWRKTRIT</sequence>
<feature type="domain" description="Flavinylation-associated cytochrome" evidence="2">
    <location>
        <begin position="89"/>
        <end position="147"/>
    </location>
</feature>
<keyword evidence="1" id="KW-0472">Membrane</keyword>
<feature type="transmembrane region" description="Helical" evidence="1">
    <location>
        <begin position="86"/>
        <end position="108"/>
    </location>
</feature>
<name>A0A9X2BQU1_9BACL</name>
<dbReference type="Pfam" id="PF14358">
    <property type="entry name" value="DUF4405"/>
    <property type="match status" value="1"/>
</dbReference>